<evidence type="ECO:0000313" key="2">
    <source>
        <dbReference type="Proteomes" id="UP000077275"/>
    </source>
</evidence>
<organism evidence="1 2">
    <name type="scientific">Methanobrevibacter cuticularis</name>
    <dbReference type="NCBI Taxonomy" id="47311"/>
    <lineage>
        <taxon>Archaea</taxon>
        <taxon>Methanobacteriati</taxon>
        <taxon>Methanobacteriota</taxon>
        <taxon>Methanomada group</taxon>
        <taxon>Methanobacteria</taxon>
        <taxon>Methanobacteriales</taxon>
        <taxon>Methanobacteriaceae</taxon>
        <taxon>Methanobrevibacter</taxon>
    </lineage>
</organism>
<name>A0A166DSK8_9EURY</name>
<sequence length="109" mass="13339">MKFSETDMKLIHLIQRRNLSKQRIRHYNLVFKEIHELTAKTPYELIVEAKKEEQPFNDENGNPQILDISERKVSLYQFMYNNFWRIKIIVKVLRKVNYGYFVLFLMNIK</sequence>
<dbReference type="AlphaFoldDB" id="A0A166DSK8"/>
<protein>
    <submittedName>
        <fullName evidence="1">Uncharacterized protein</fullName>
    </submittedName>
</protein>
<gene>
    <name evidence="1" type="ORF">MBCUT_11840</name>
</gene>
<dbReference type="Proteomes" id="UP000077275">
    <property type="component" value="Unassembled WGS sequence"/>
</dbReference>
<dbReference type="EMBL" id="LWMW01000104">
    <property type="protein sequence ID" value="KZX15910.1"/>
    <property type="molecule type" value="Genomic_DNA"/>
</dbReference>
<comment type="caution">
    <text evidence="1">The sequence shown here is derived from an EMBL/GenBank/DDBJ whole genome shotgun (WGS) entry which is preliminary data.</text>
</comment>
<dbReference type="STRING" id="47311.MBCUT_11840"/>
<evidence type="ECO:0000313" key="1">
    <source>
        <dbReference type="EMBL" id="KZX15910.1"/>
    </source>
</evidence>
<dbReference type="PATRIC" id="fig|47311.3.peg.1298"/>
<reference evidence="1 2" key="1">
    <citation type="submission" date="2016-04" db="EMBL/GenBank/DDBJ databases">
        <title>Genome sequence of Methanobrevibacter cuticularis DSM 11139.</title>
        <authorList>
            <person name="Poehlein A."/>
            <person name="Seedorf H."/>
            <person name="Daniel R."/>
        </authorList>
    </citation>
    <scope>NUCLEOTIDE SEQUENCE [LARGE SCALE GENOMIC DNA]</scope>
    <source>
        <strain evidence="1 2">DSM 11139</strain>
    </source>
</reference>
<proteinExistence type="predicted"/>
<keyword evidence="2" id="KW-1185">Reference proteome</keyword>
<accession>A0A166DSK8</accession>